<dbReference type="Pfam" id="PF13244">
    <property type="entry name" value="MbhD"/>
    <property type="match status" value="1"/>
</dbReference>
<dbReference type="Pfam" id="PF04039">
    <property type="entry name" value="MnhB"/>
    <property type="match status" value="1"/>
</dbReference>
<feature type="transmembrane region" description="Helical" evidence="10">
    <location>
        <begin position="479"/>
        <end position="504"/>
    </location>
</feature>
<organism evidence="16 17">
    <name type="scientific">Aeromicrobium phragmitis</name>
    <dbReference type="NCBI Taxonomy" id="2478914"/>
    <lineage>
        <taxon>Bacteria</taxon>
        <taxon>Bacillati</taxon>
        <taxon>Actinomycetota</taxon>
        <taxon>Actinomycetes</taxon>
        <taxon>Propionibacteriales</taxon>
        <taxon>Nocardioidaceae</taxon>
        <taxon>Aeromicrobium</taxon>
    </lineage>
</organism>
<keyword evidence="17" id="KW-1185">Reference proteome</keyword>
<evidence type="ECO:0000259" key="14">
    <source>
        <dbReference type="Pfam" id="PF13244"/>
    </source>
</evidence>
<comment type="caution">
    <text evidence="16">The sequence shown here is derived from an EMBL/GenBank/DDBJ whole genome shotgun (WGS) entry which is preliminary data.</text>
</comment>
<dbReference type="InterPro" id="IPR001750">
    <property type="entry name" value="ND/Mrp_TM"/>
</dbReference>
<feature type="transmembrane region" description="Helical" evidence="10">
    <location>
        <begin position="196"/>
        <end position="212"/>
    </location>
</feature>
<evidence type="ECO:0000256" key="7">
    <source>
        <dbReference type="ARBA" id="ARBA00023065"/>
    </source>
</evidence>
<feature type="domain" description="MrpA C-terminal/MbhD" evidence="14">
    <location>
        <begin position="590"/>
        <end position="652"/>
    </location>
</feature>
<keyword evidence="5 9" id="KW-0812">Transmembrane</keyword>
<evidence type="ECO:0000256" key="1">
    <source>
        <dbReference type="ARBA" id="ARBA00004651"/>
    </source>
</evidence>
<dbReference type="PANTHER" id="PTHR43373:SF1">
    <property type="entry name" value="NA(+)_H(+) ANTIPORTER SUBUNIT A"/>
    <property type="match status" value="1"/>
</dbReference>
<dbReference type="InterPro" id="IPR050616">
    <property type="entry name" value="CPA3_Na-H_Antiporter_A"/>
</dbReference>
<evidence type="ECO:0000256" key="5">
    <source>
        <dbReference type="ARBA" id="ARBA00022692"/>
    </source>
</evidence>
<comment type="subcellular location">
    <subcellularLocation>
        <location evidence="1">Cell membrane</location>
        <topology evidence="1">Multi-pass membrane protein</topology>
    </subcellularLocation>
    <subcellularLocation>
        <location evidence="9">Membrane</location>
        <topology evidence="9">Multi-pass membrane protein</topology>
    </subcellularLocation>
</comment>
<evidence type="ECO:0000313" key="17">
    <source>
        <dbReference type="Proteomes" id="UP000282515"/>
    </source>
</evidence>
<feature type="domain" description="Na+/H+ antiporter MnhB subunit-related protein" evidence="13">
    <location>
        <begin position="769"/>
        <end position="884"/>
    </location>
</feature>
<sequence length="903" mass="93317">MTLLGLLIGGWLLTALAPLFARWLGHRAGWPLAAGLLVLAAMAFLLGYDANVEQSVPWIPSLDIALRLRLDGLSMVFVALVLVVGALVMIYSTAYFRGKPTVSYYTLMTAFAASMTMLVLADDLVLLFVSWEFTTLCSYLLILRSGPDAGPPATRTLLVTVAGGLCLLAAVATITVRTGTTHLTTALADPAWAEDGTFAATVAVLVAVAAMTKSAQFPFHAWLPDAMVAPAPVSAYLHAAAMVKAGIYLLLRFAEPASHAPVWSVLLISVGLVTSFIGAIFALQRTDLKALLAYSTVSHLGLLTLVIGIGTTTALTAAVVHVIAHASFKSAGFLYVGLLEKRAGTRDIREVRGLLRSMPFASALILVAAIAMGGIPPTLGFVSKELVIDGALHGTGLWLAALVALSAAITVAYSGRVVVSTLPGTPTPLTPARGTWPMAAAIAVGALAAGALGLFAPVLDPVVGRAVAASGGAADVHLALWHGVNTALGLSLAAIAAGVVLILARRGVDRALDRRLFPITGVGAVEAIQHGVVVGGRRLGDFGRTTAPAAHLAVPLVLVALIGAGGLVMLRPTWEAVPSTWVDAGLLLVVSGGVLATLLARTRLGAVISVGIAGFAVALWFFTLGATDVALTQLLVEILTVVIMVLVLRHLPPGFPRRPRGRSIVAAVLAVAAGVVATFATLVFTGGSELSTVGRWFIENGPEATGGSNVVNTILVEFRALDTFGELVVLAVAALAIAALVEARPQMTRPVLPTASRMLEPPALNMVFIRVFARLLIPLMVFGSIYALLRGHNAPGGGFIAALIGAAALALRYLAAPTDDDARSGLPYLSIAGAGVVVAAASGFLGFAEQSFLTPLHGYVFGYHLTSSLVFDVGVYLAVFGVILGALDLLGVPRVLTKGSESR</sequence>
<keyword evidence="7" id="KW-0406">Ion transport</keyword>
<feature type="transmembrane region" description="Helical" evidence="10">
    <location>
        <begin position="764"/>
        <end position="789"/>
    </location>
</feature>
<dbReference type="InterPro" id="IPR025383">
    <property type="entry name" value="MrpA_C/MbhD"/>
</dbReference>
<dbReference type="Pfam" id="PF20501">
    <property type="entry name" value="MbhE"/>
    <property type="match status" value="1"/>
</dbReference>
<feature type="transmembrane region" description="Helical" evidence="10">
    <location>
        <begin position="315"/>
        <end position="336"/>
    </location>
</feature>
<feature type="transmembrane region" description="Helical" evidence="10">
    <location>
        <begin position="233"/>
        <end position="251"/>
    </location>
</feature>
<reference evidence="16 17" key="1">
    <citation type="submission" date="2018-10" db="EMBL/GenBank/DDBJ databases">
        <title>Aeromicrobium sp. 9W16Y-2 whole genome shotgun sequence.</title>
        <authorList>
            <person name="Li F."/>
        </authorList>
    </citation>
    <scope>NUCLEOTIDE SEQUENCE [LARGE SCALE GENOMIC DNA]</scope>
    <source>
        <strain evidence="16 17">9W16Y-2</strain>
    </source>
</reference>
<keyword evidence="6 10" id="KW-1133">Transmembrane helix</keyword>
<protein>
    <submittedName>
        <fullName evidence="16">DUF4040 domain-containing protein</fullName>
    </submittedName>
</protein>
<evidence type="ECO:0000256" key="3">
    <source>
        <dbReference type="ARBA" id="ARBA00022449"/>
    </source>
</evidence>
<dbReference type="Pfam" id="PF00662">
    <property type="entry name" value="Proton_antipo_N"/>
    <property type="match status" value="1"/>
</dbReference>
<keyword evidence="4" id="KW-1003">Cell membrane</keyword>
<evidence type="ECO:0000256" key="10">
    <source>
        <dbReference type="SAM" id="Phobius"/>
    </source>
</evidence>
<feature type="domain" description="MrpA C-terminal/MbhE" evidence="15">
    <location>
        <begin position="666"/>
        <end position="745"/>
    </location>
</feature>
<feature type="transmembrane region" description="Helical" evidence="10">
    <location>
        <begin position="606"/>
        <end position="624"/>
    </location>
</feature>
<evidence type="ECO:0000259" key="13">
    <source>
        <dbReference type="Pfam" id="PF04039"/>
    </source>
</evidence>
<dbReference type="EMBL" id="RDBF01000004">
    <property type="protein sequence ID" value="RLV56256.1"/>
    <property type="molecule type" value="Genomic_DNA"/>
</dbReference>
<evidence type="ECO:0000259" key="15">
    <source>
        <dbReference type="Pfam" id="PF20501"/>
    </source>
</evidence>
<dbReference type="PRINTS" id="PR01434">
    <property type="entry name" value="NADHDHGNASE5"/>
</dbReference>
<evidence type="ECO:0000256" key="8">
    <source>
        <dbReference type="ARBA" id="ARBA00023136"/>
    </source>
</evidence>
<feature type="transmembrane region" description="Helical" evidence="10">
    <location>
        <begin position="581"/>
        <end position="599"/>
    </location>
</feature>
<name>A0A3L8PLH0_9ACTN</name>
<feature type="domain" description="NADH:quinone oxidoreductase/Mrp antiporter transmembrane" evidence="11">
    <location>
        <begin position="121"/>
        <end position="410"/>
    </location>
</feature>
<feature type="transmembrane region" description="Helical" evidence="10">
    <location>
        <begin position="795"/>
        <end position="814"/>
    </location>
</feature>
<dbReference type="GO" id="GO:0005886">
    <property type="term" value="C:plasma membrane"/>
    <property type="evidence" value="ECO:0007669"/>
    <property type="project" value="UniProtKB-SubCell"/>
</dbReference>
<dbReference type="PANTHER" id="PTHR43373">
    <property type="entry name" value="NA(+)/H(+) ANTIPORTER SUBUNIT"/>
    <property type="match status" value="1"/>
</dbReference>
<feature type="domain" description="NADH-Ubiquinone oxidoreductase (complex I) chain 5 N-terminal" evidence="12">
    <location>
        <begin position="59"/>
        <end position="102"/>
    </location>
</feature>
<feature type="transmembrane region" description="Helical" evidence="10">
    <location>
        <begin position="724"/>
        <end position="743"/>
    </location>
</feature>
<dbReference type="OrthoDB" id="9811798at2"/>
<evidence type="ECO:0000313" key="16">
    <source>
        <dbReference type="EMBL" id="RLV56256.1"/>
    </source>
</evidence>
<feature type="transmembrane region" description="Helical" evidence="10">
    <location>
        <begin position="155"/>
        <end position="176"/>
    </location>
</feature>
<evidence type="ECO:0000259" key="11">
    <source>
        <dbReference type="Pfam" id="PF00361"/>
    </source>
</evidence>
<dbReference type="InterPro" id="IPR001516">
    <property type="entry name" value="Proton_antipo_N"/>
</dbReference>
<feature type="transmembrane region" description="Helical" evidence="10">
    <location>
        <begin position="663"/>
        <end position="684"/>
    </location>
</feature>
<feature type="transmembrane region" description="Helical" evidence="10">
    <location>
        <begin position="826"/>
        <end position="848"/>
    </location>
</feature>
<feature type="transmembrane region" description="Helical" evidence="10">
    <location>
        <begin position="868"/>
        <end position="890"/>
    </location>
</feature>
<keyword evidence="8 10" id="KW-0472">Membrane</keyword>
<feature type="transmembrane region" description="Helical" evidence="10">
    <location>
        <begin position="124"/>
        <end position="143"/>
    </location>
</feature>
<proteinExistence type="predicted"/>
<dbReference type="GO" id="GO:0015297">
    <property type="term" value="F:antiporter activity"/>
    <property type="evidence" value="ECO:0007669"/>
    <property type="project" value="UniProtKB-KW"/>
</dbReference>
<feature type="transmembrane region" description="Helical" evidence="10">
    <location>
        <begin position="436"/>
        <end position="459"/>
    </location>
</feature>
<gene>
    <name evidence="16" type="ORF">D9V41_07450</name>
</gene>
<feature type="transmembrane region" description="Helical" evidence="10">
    <location>
        <begin position="395"/>
        <end position="415"/>
    </location>
</feature>
<dbReference type="RefSeq" id="WP_121793915.1">
    <property type="nucleotide sequence ID" value="NZ_RDBF01000004.1"/>
</dbReference>
<evidence type="ECO:0000256" key="4">
    <source>
        <dbReference type="ARBA" id="ARBA00022475"/>
    </source>
</evidence>
<dbReference type="InterPro" id="IPR046806">
    <property type="entry name" value="MrpA_C/MbhE"/>
</dbReference>
<dbReference type="AlphaFoldDB" id="A0A3L8PLH0"/>
<feature type="transmembrane region" description="Helical" evidence="10">
    <location>
        <begin position="73"/>
        <end position="96"/>
    </location>
</feature>
<accession>A0A3L8PLH0</accession>
<evidence type="ECO:0000256" key="6">
    <source>
        <dbReference type="ARBA" id="ARBA00022989"/>
    </source>
</evidence>
<keyword evidence="2" id="KW-0813">Transport</keyword>
<feature type="transmembrane region" description="Helical" evidence="10">
    <location>
        <begin position="290"/>
        <end position="309"/>
    </location>
</feature>
<evidence type="ECO:0000259" key="12">
    <source>
        <dbReference type="Pfam" id="PF00662"/>
    </source>
</evidence>
<feature type="transmembrane region" description="Helical" evidence="10">
    <location>
        <begin position="547"/>
        <end position="569"/>
    </location>
</feature>
<feature type="transmembrane region" description="Helical" evidence="10">
    <location>
        <begin position="630"/>
        <end position="651"/>
    </location>
</feature>
<dbReference type="Pfam" id="PF00361">
    <property type="entry name" value="Proton_antipo_M"/>
    <property type="match status" value="1"/>
</dbReference>
<evidence type="ECO:0000256" key="9">
    <source>
        <dbReference type="RuleBase" id="RU000320"/>
    </source>
</evidence>
<keyword evidence="3" id="KW-0050">Antiport</keyword>
<dbReference type="InterPro" id="IPR007182">
    <property type="entry name" value="MnhB"/>
</dbReference>
<evidence type="ECO:0000256" key="2">
    <source>
        <dbReference type="ARBA" id="ARBA00022448"/>
    </source>
</evidence>
<feature type="transmembrane region" description="Helical" evidence="10">
    <location>
        <begin position="357"/>
        <end position="375"/>
    </location>
</feature>
<feature type="transmembrane region" description="Helical" evidence="10">
    <location>
        <begin position="31"/>
        <end position="52"/>
    </location>
</feature>
<dbReference type="Proteomes" id="UP000282515">
    <property type="component" value="Unassembled WGS sequence"/>
</dbReference>
<dbReference type="GO" id="GO:0006811">
    <property type="term" value="P:monoatomic ion transport"/>
    <property type="evidence" value="ECO:0007669"/>
    <property type="project" value="UniProtKB-KW"/>
</dbReference>
<feature type="transmembrane region" description="Helical" evidence="10">
    <location>
        <begin position="263"/>
        <end position="283"/>
    </location>
</feature>